<accession>A0A0V1LJJ9</accession>
<sequence length="129" mass="15307">MTPCQVLCTDLLLIEQQVFLQNRFYLTAATLWCITVKIIAKNGWTIPCIFFKKYCAYSIYFMHYAFTQIMRYSHAMLEKFQSNRLSLNEFVTMFLLFKTASEEGILKLNFYNLLLWLKVDAIEFHVTLS</sequence>
<proteinExistence type="predicted"/>
<evidence type="ECO:0000313" key="1">
    <source>
        <dbReference type="EMBL" id="KRZ59667.1"/>
    </source>
</evidence>
<evidence type="ECO:0000313" key="2">
    <source>
        <dbReference type="Proteomes" id="UP000054721"/>
    </source>
</evidence>
<keyword evidence="2" id="KW-1185">Reference proteome</keyword>
<dbReference type="EMBL" id="JYDW01000039">
    <property type="protein sequence ID" value="KRZ59667.1"/>
    <property type="molecule type" value="Genomic_DNA"/>
</dbReference>
<comment type="caution">
    <text evidence="1">The sequence shown here is derived from an EMBL/GenBank/DDBJ whole genome shotgun (WGS) entry which is preliminary data.</text>
</comment>
<gene>
    <name evidence="1" type="ORF">T02_13492</name>
</gene>
<reference evidence="1 2" key="1">
    <citation type="submission" date="2015-05" db="EMBL/GenBank/DDBJ databases">
        <title>Evolution of Trichinella species and genotypes.</title>
        <authorList>
            <person name="Korhonen P.K."/>
            <person name="Edoardo P."/>
            <person name="Giuseppe L.R."/>
            <person name="Gasser R.B."/>
        </authorList>
    </citation>
    <scope>NUCLEOTIDE SEQUENCE [LARGE SCALE GENOMIC DNA]</scope>
    <source>
        <strain evidence="1">ISS10</strain>
    </source>
</reference>
<dbReference type="AlphaFoldDB" id="A0A0V1LJJ9"/>
<organism evidence="1 2">
    <name type="scientific">Trichinella nativa</name>
    <dbReference type="NCBI Taxonomy" id="6335"/>
    <lineage>
        <taxon>Eukaryota</taxon>
        <taxon>Metazoa</taxon>
        <taxon>Ecdysozoa</taxon>
        <taxon>Nematoda</taxon>
        <taxon>Enoplea</taxon>
        <taxon>Dorylaimia</taxon>
        <taxon>Trichinellida</taxon>
        <taxon>Trichinellidae</taxon>
        <taxon>Trichinella</taxon>
    </lineage>
</organism>
<name>A0A0V1LJJ9_9BILA</name>
<protein>
    <submittedName>
        <fullName evidence="1">Uncharacterized protein</fullName>
    </submittedName>
</protein>
<dbReference type="Proteomes" id="UP000054721">
    <property type="component" value="Unassembled WGS sequence"/>
</dbReference>